<gene>
    <name evidence="3" type="ORF">FDB51_14940</name>
</gene>
<keyword evidence="2" id="KW-0812">Transmembrane</keyword>
<feature type="transmembrane region" description="Helical" evidence="2">
    <location>
        <begin position="180"/>
        <end position="199"/>
    </location>
</feature>
<keyword evidence="2" id="KW-1133">Transmembrane helix</keyword>
<name>A0A846JTV5_CLOBO</name>
<evidence type="ECO:0000256" key="2">
    <source>
        <dbReference type="SAM" id="Phobius"/>
    </source>
</evidence>
<dbReference type="AlphaFoldDB" id="A0A846JTV5"/>
<sequence length="206" mass="23459">MLSVKNTAAIMMCSIVATSSCIPAYAESIGKININANIECEGFIGELYVIVADANGNQKLAILNSKNNYEFNIDNLVYGKYEIRDIHVYNTDNQSSEDRKEIYSDFTIEHDNLDINENNVNPSISLNIHSIKTKAEELTNDKQSVIEEKSIEQNESNENQSSNNQQEENRSLSKRKKISFYNFIIDMVLILGLGSIWFFKVKEKKK</sequence>
<reference evidence="3 4" key="1">
    <citation type="submission" date="2019-04" db="EMBL/GenBank/DDBJ databases">
        <title>Genome sequencing of Clostridium botulinum Groups I-IV and Clostridium butyricum.</title>
        <authorList>
            <person name="Brunt J."/>
            <person name="Van Vliet A.H.M."/>
            <person name="Stringer S.C."/>
            <person name="Carter A.T."/>
            <person name="Peck M.W."/>
        </authorList>
    </citation>
    <scope>NUCLEOTIDE SEQUENCE [LARGE SCALE GENOMIC DNA]</scope>
    <source>
        <strain evidence="3 4">CB-K-33E</strain>
    </source>
</reference>
<protein>
    <submittedName>
        <fullName evidence="3">Uncharacterized protein</fullName>
    </submittedName>
</protein>
<comment type="caution">
    <text evidence="3">The sequence shown here is derived from an EMBL/GenBank/DDBJ whole genome shotgun (WGS) entry which is preliminary data.</text>
</comment>
<evidence type="ECO:0000256" key="1">
    <source>
        <dbReference type="SAM" id="MobiDB-lite"/>
    </source>
</evidence>
<accession>A0A846JTV5</accession>
<proteinExistence type="predicted"/>
<organism evidence="3 4">
    <name type="scientific">Clostridium botulinum</name>
    <dbReference type="NCBI Taxonomy" id="1491"/>
    <lineage>
        <taxon>Bacteria</taxon>
        <taxon>Bacillati</taxon>
        <taxon>Bacillota</taxon>
        <taxon>Clostridia</taxon>
        <taxon>Eubacteriales</taxon>
        <taxon>Clostridiaceae</taxon>
        <taxon>Clostridium</taxon>
    </lineage>
</organism>
<feature type="compositionally biased region" description="Low complexity" evidence="1">
    <location>
        <begin position="153"/>
        <end position="166"/>
    </location>
</feature>
<evidence type="ECO:0000313" key="4">
    <source>
        <dbReference type="Proteomes" id="UP000473681"/>
    </source>
</evidence>
<evidence type="ECO:0000313" key="3">
    <source>
        <dbReference type="EMBL" id="NFN36379.1"/>
    </source>
</evidence>
<dbReference type="Proteomes" id="UP000473681">
    <property type="component" value="Unassembled WGS sequence"/>
</dbReference>
<dbReference type="PROSITE" id="PS51257">
    <property type="entry name" value="PROKAR_LIPOPROTEIN"/>
    <property type="match status" value="1"/>
</dbReference>
<keyword evidence="2" id="KW-0472">Membrane</keyword>
<dbReference type="EMBL" id="SWVK01000023">
    <property type="protein sequence ID" value="NFN36379.1"/>
    <property type="molecule type" value="Genomic_DNA"/>
</dbReference>
<feature type="region of interest" description="Disordered" evidence="1">
    <location>
        <begin position="151"/>
        <end position="171"/>
    </location>
</feature>